<name>A0A5J4PQP4_9ZZZZ</name>
<sequence length="62" mass="7598">MNIQTNISENYIPKKETFTNYTDEQILTIQHKLNRRVRKLLNFEEPFRVFYKMIDNKVAFNT</sequence>
<accession>A0A5J4PQP4</accession>
<dbReference type="AlphaFoldDB" id="A0A5J4PQP4"/>
<reference evidence="1" key="1">
    <citation type="submission" date="2019-03" db="EMBL/GenBank/DDBJ databases">
        <title>Single cell metagenomics reveals metabolic interactions within the superorganism composed of flagellate Streblomastix strix and complex community of Bacteroidetes bacteria on its surface.</title>
        <authorList>
            <person name="Treitli S.C."/>
            <person name="Kolisko M."/>
            <person name="Husnik F."/>
            <person name="Keeling P."/>
            <person name="Hampl V."/>
        </authorList>
    </citation>
    <scope>NUCLEOTIDE SEQUENCE</scope>
    <source>
        <strain evidence="1">STM</strain>
    </source>
</reference>
<protein>
    <submittedName>
        <fullName evidence="1">Uncharacterized protein</fullName>
    </submittedName>
</protein>
<proteinExistence type="predicted"/>
<evidence type="ECO:0000313" key="1">
    <source>
        <dbReference type="EMBL" id="KAA6311502.1"/>
    </source>
</evidence>
<comment type="caution">
    <text evidence="1">The sequence shown here is derived from an EMBL/GenBank/DDBJ whole genome shotgun (WGS) entry which is preliminary data.</text>
</comment>
<organism evidence="1">
    <name type="scientific">termite gut metagenome</name>
    <dbReference type="NCBI Taxonomy" id="433724"/>
    <lineage>
        <taxon>unclassified sequences</taxon>
        <taxon>metagenomes</taxon>
        <taxon>organismal metagenomes</taxon>
    </lineage>
</organism>
<gene>
    <name evidence="1" type="ORF">EZS27_037382</name>
</gene>
<dbReference type="EMBL" id="SNRY01006908">
    <property type="protein sequence ID" value="KAA6311502.1"/>
    <property type="molecule type" value="Genomic_DNA"/>
</dbReference>